<dbReference type="SUPFAM" id="SSF56281">
    <property type="entry name" value="Metallo-hydrolase/oxidoreductase"/>
    <property type="match status" value="1"/>
</dbReference>
<evidence type="ECO:0000313" key="3">
    <source>
        <dbReference type="Proteomes" id="UP000184394"/>
    </source>
</evidence>
<protein>
    <submittedName>
        <fullName evidence="2">Ribonuclease BN, tRNA processing enzyme</fullName>
    </submittedName>
</protein>
<dbReference type="Gene3D" id="3.40.50.1820">
    <property type="entry name" value="alpha/beta hydrolase"/>
    <property type="match status" value="1"/>
</dbReference>
<dbReference type="Gene3D" id="3.60.15.10">
    <property type="entry name" value="Ribonuclease Z/Hydroxyacylglutathione hydrolase-like"/>
    <property type="match status" value="1"/>
</dbReference>
<dbReference type="InterPro" id="IPR036866">
    <property type="entry name" value="RibonucZ/Hydroxyglut_hydro"/>
</dbReference>
<sequence>MKILNLHGFMGEADNKNYKALCGIFPAEDIISPKLNYMETSPEKLLDQLSDIVDTDDFIFVGQSLGGWYADKLSRKIKRPCILTNPCNYPHKLEIITSSGIPADFVEQYGKMSSFDENERAYTLCSDADTILPDNYADCVKLSRMVKRVHGSHSTIENIGEHISEMLTEIQNDNLLLFLGRGSAFADEHNSAFFVEDNELVLIDCPATSYQKVKKMNWEQYDNIYILITHTHGDHSGGVGTMLQYVWFASYRKKKVTIVAPSEEVKEDLLLLLMRIEGCEQEWFNIVTADELNKKWFIAAILTTHVKPLEGRCFGYHLNIHGNNVVYTGDTATLEPFRPLLKSGSFLYTEASFYKSEVNLYLKDMLAELVGLSDSGVNIYLMHLDNEEKLKEIIDGSTIRFAML</sequence>
<dbReference type="Pfam" id="PF23023">
    <property type="entry name" value="Anti-Pycsar_Apyc1"/>
    <property type="match status" value="1"/>
</dbReference>
<dbReference type="Pfam" id="PF05728">
    <property type="entry name" value="UPF0227"/>
    <property type="match status" value="1"/>
</dbReference>
<dbReference type="PANTHER" id="PTHR46018">
    <property type="entry name" value="ZINC PHOSPHODIESTERASE ELAC PROTEIN 1"/>
    <property type="match status" value="1"/>
</dbReference>
<dbReference type="OrthoDB" id="9803916at2"/>
<accession>A0A1M7IBA2</accession>
<name>A0A1M7IBA2_RUMFL</name>
<reference evidence="2 3" key="1">
    <citation type="submission" date="2016-11" db="EMBL/GenBank/DDBJ databases">
        <authorList>
            <person name="Jaros S."/>
            <person name="Januszkiewicz K."/>
            <person name="Wedrychowicz H."/>
        </authorList>
    </citation>
    <scope>NUCLEOTIDE SEQUENCE [LARGE SCALE GENOMIC DNA]</scope>
    <source>
        <strain evidence="2 3">Y1</strain>
    </source>
</reference>
<proteinExistence type="predicted"/>
<evidence type="ECO:0000313" key="2">
    <source>
        <dbReference type="EMBL" id="SHM38042.1"/>
    </source>
</evidence>
<dbReference type="PANTHER" id="PTHR46018:SF7">
    <property type="entry name" value="RIBONUCLEASE Z"/>
    <property type="match status" value="1"/>
</dbReference>
<dbReference type="InterPro" id="IPR008886">
    <property type="entry name" value="UPF0227/Esterase_YqiA"/>
</dbReference>
<evidence type="ECO:0000259" key="1">
    <source>
        <dbReference type="SMART" id="SM00849"/>
    </source>
</evidence>
<dbReference type="AlphaFoldDB" id="A0A1M7IBA2"/>
<dbReference type="RefSeq" id="WP_072949575.1">
    <property type="nucleotide sequence ID" value="NZ_FRCT01000004.1"/>
</dbReference>
<dbReference type="InterPro" id="IPR029058">
    <property type="entry name" value="AB_hydrolase_fold"/>
</dbReference>
<dbReference type="Proteomes" id="UP000184394">
    <property type="component" value="Unassembled WGS sequence"/>
</dbReference>
<organism evidence="2 3">
    <name type="scientific">Ruminococcus flavefaciens</name>
    <dbReference type="NCBI Taxonomy" id="1265"/>
    <lineage>
        <taxon>Bacteria</taxon>
        <taxon>Bacillati</taxon>
        <taxon>Bacillota</taxon>
        <taxon>Clostridia</taxon>
        <taxon>Eubacteriales</taxon>
        <taxon>Oscillospiraceae</taxon>
        <taxon>Ruminococcus</taxon>
    </lineage>
</organism>
<dbReference type="SUPFAM" id="SSF53474">
    <property type="entry name" value="alpha/beta-Hydrolases"/>
    <property type="match status" value="1"/>
</dbReference>
<feature type="domain" description="Metallo-beta-lactamase" evidence="1">
    <location>
        <begin position="189"/>
        <end position="383"/>
    </location>
</feature>
<dbReference type="GO" id="GO:0042781">
    <property type="term" value="F:3'-tRNA processing endoribonuclease activity"/>
    <property type="evidence" value="ECO:0007669"/>
    <property type="project" value="TreeGrafter"/>
</dbReference>
<dbReference type="InterPro" id="IPR001279">
    <property type="entry name" value="Metallo-B-lactamas"/>
</dbReference>
<dbReference type="EMBL" id="FRCT01000004">
    <property type="protein sequence ID" value="SHM38042.1"/>
    <property type="molecule type" value="Genomic_DNA"/>
</dbReference>
<gene>
    <name evidence="2" type="ORF">SAMN04487860_10425</name>
</gene>
<dbReference type="SMART" id="SM00849">
    <property type="entry name" value="Lactamase_B"/>
    <property type="match status" value="1"/>
</dbReference>